<dbReference type="InterPro" id="IPR013762">
    <property type="entry name" value="Integrase-like_cat_sf"/>
</dbReference>
<name>A0A9X3FF00_9BACT</name>
<evidence type="ECO:0000256" key="2">
    <source>
        <dbReference type="ARBA" id="ARBA00023172"/>
    </source>
</evidence>
<dbReference type="Pfam" id="PF13102">
    <property type="entry name" value="Phage_int_SAM_5"/>
    <property type="match status" value="1"/>
</dbReference>
<dbReference type="RefSeq" id="WP_343334179.1">
    <property type="nucleotide sequence ID" value="NZ_JAPOHD010000029.1"/>
</dbReference>
<accession>A0A9X3FF00</accession>
<keyword evidence="2" id="KW-0233">DNA recombination</keyword>
<dbReference type="Gene3D" id="1.10.443.10">
    <property type="entry name" value="Intergrase catalytic core"/>
    <property type="match status" value="1"/>
</dbReference>
<dbReference type="EMBL" id="JAPOHD010000029">
    <property type="protein sequence ID" value="MCY1721850.1"/>
    <property type="molecule type" value="Genomic_DNA"/>
</dbReference>
<reference evidence="4" key="1">
    <citation type="submission" date="2022-11" db="EMBL/GenBank/DDBJ databases">
        <title>Marilongibacter aestuarii gen. nov., sp. nov., isolated from tidal flat sediment.</title>
        <authorList>
            <person name="Jiayan W."/>
        </authorList>
    </citation>
    <scope>NUCLEOTIDE SEQUENCE</scope>
    <source>
        <strain evidence="4">Z1-6</strain>
    </source>
</reference>
<protein>
    <submittedName>
        <fullName evidence="4">Phage integrase SAM-like domain-containing protein</fullName>
    </submittedName>
</protein>
<evidence type="ECO:0000259" key="3">
    <source>
        <dbReference type="Pfam" id="PF13102"/>
    </source>
</evidence>
<evidence type="ECO:0000256" key="1">
    <source>
        <dbReference type="ARBA" id="ARBA00023125"/>
    </source>
</evidence>
<dbReference type="InterPro" id="IPR010998">
    <property type="entry name" value="Integrase_recombinase_N"/>
</dbReference>
<organism evidence="4 5">
    <name type="scientific">Draconibacterium aestuarii</name>
    <dbReference type="NCBI Taxonomy" id="2998507"/>
    <lineage>
        <taxon>Bacteria</taxon>
        <taxon>Pseudomonadati</taxon>
        <taxon>Bacteroidota</taxon>
        <taxon>Bacteroidia</taxon>
        <taxon>Marinilabiliales</taxon>
        <taxon>Prolixibacteraceae</taxon>
        <taxon>Draconibacterium</taxon>
    </lineage>
</organism>
<evidence type="ECO:0000313" key="4">
    <source>
        <dbReference type="EMBL" id="MCY1721850.1"/>
    </source>
</evidence>
<feature type="domain" description="Phage integrase SAM-like" evidence="3">
    <location>
        <begin position="19"/>
        <end position="123"/>
    </location>
</feature>
<dbReference type="InterPro" id="IPR011010">
    <property type="entry name" value="DNA_brk_join_enz"/>
</dbReference>
<dbReference type="GO" id="GO:0003677">
    <property type="term" value="F:DNA binding"/>
    <property type="evidence" value="ECO:0007669"/>
    <property type="project" value="UniProtKB-KW"/>
</dbReference>
<dbReference type="GO" id="GO:0015074">
    <property type="term" value="P:DNA integration"/>
    <property type="evidence" value="ECO:0007669"/>
    <property type="project" value="InterPro"/>
</dbReference>
<dbReference type="SUPFAM" id="SSF56349">
    <property type="entry name" value="DNA breaking-rejoining enzymes"/>
    <property type="match status" value="1"/>
</dbReference>
<proteinExistence type="predicted"/>
<comment type="caution">
    <text evidence="4">The sequence shown here is derived from an EMBL/GenBank/DDBJ whole genome shotgun (WGS) entry which is preliminary data.</text>
</comment>
<keyword evidence="1" id="KW-0238">DNA-binding</keyword>
<sequence length="343" mass="40768">MVEDFFAGKSTNKKISKITFNGAFEEYLETGKPTKGYNTNRNYKTAKNFYMEFQENTGIKIAFENIDMQLWDEIIKYSYELRCNFLEPDSDKKYRILLQPNTLAKYKNVLVSFLNWATEREYYFGTKHLKFKAPEQNIDIIYLTENELDQLYLHKFESEKLDRVRDVFCLGCYTGLRYSDLNTLNNDHIQNGLIRKKLIKTSKLVEIPILPMTQDIINKYSNSFKTLPTYSDVKLNEYIKECCKEAKINQPYTITKYPGNKRIDITKPKHAFIVVHTARKTFINLAHKYDMPQSLIMDIVGHSEYETFLKYRKYEPEKKKIDMKKAFEDYTHRIQTKKNMKTP</sequence>
<dbReference type="AlphaFoldDB" id="A0A9X3FF00"/>
<dbReference type="GO" id="GO:0006310">
    <property type="term" value="P:DNA recombination"/>
    <property type="evidence" value="ECO:0007669"/>
    <property type="project" value="UniProtKB-KW"/>
</dbReference>
<dbReference type="Gene3D" id="1.10.150.130">
    <property type="match status" value="1"/>
</dbReference>
<dbReference type="Proteomes" id="UP001145087">
    <property type="component" value="Unassembled WGS sequence"/>
</dbReference>
<dbReference type="InterPro" id="IPR025269">
    <property type="entry name" value="SAM-like_dom"/>
</dbReference>
<gene>
    <name evidence="4" type="ORF">OU798_15960</name>
</gene>
<keyword evidence="5" id="KW-1185">Reference proteome</keyword>
<evidence type="ECO:0000313" key="5">
    <source>
        <dbReference type="Proteomes" id="UP001145087"/>
    </source>
</evidence>